<dbReference type="Proteomes" id="UP000198661">
    <property type="component" value="Unassembled WGS sequence"/>
</dbReference>
<evidence type="ECO:0000313" key="2">
    <source>
        <dbReference type="Proteomes" id="UP000198661"/>
    </source>
</evidence>
<dbReference type="Pfam" id="PF19741">
    <property type="entry name" value="DUF6230"/>
    <property type="match status" value="1"/>
</dbReference>
<sequence length="177" mass="19239">MYRWKRFLVSLTAALALLFAMGIGIWTGGVALAMPVAGIGGFIVEADEIQITNFKLLPKIGQTSEKSVYPQASSSLDGVIKGMKLYKDFELGSFKARVLIKASKDVKASGLVLDMTRMTADSSFSKLKVEEKYSTNPLEKISLSAPSLNLKNVKIRGHYLFANSISIPGMSLDVSLK</sequence>
<protein>
    <submittedName>
        <fullName evidence="1">Uncharacterized protein</fullName>
    </submittedName>
</protein>
<dbReference type="RefSeq" id="WP_143085379.1">
    <property type="nucleotide sequence ID" value="NZ_FOOK01000033.1"/>
</dbReference>
<evidence type="ECO:0000313" key="1">
    <source>
        <dbReference type="EMBL" id="SFG42578.1"/>
    </source>
</evidence>
<dbReference type="STRING" id="201973.SAMN04488025_1335"/>
<accession>A0A1I2RPZ5</accession>
<dbReference type="InterPro" id="IPR046198">
    <property type="entry name" value="DUF6230"/>
</dbReference>
<gene>
    <name evidence="1" type="ORF">SAMN04488025_1335</name>
</gene>
<reference evidence="1 2" key="1">
    <citation type="submission" date="2016-10" db="EMBL/GenBank/DDBJ databases">
        <authorList>
            <person name="de Groot N.N."/>
        </authorList>
    </citation>
    <scope>NUCLEOTIDE SEQUENCE [LARGE SCALE GENOMIC DNA]</scope>
    <source>
        <strain evidence="1 2">DSM 44945</strain>
    </source>
</reference>
<name>A0A1I2RPZ5_9BACL</name>
<dbReference type="AlphaFoldDB" id="A0A1I2RPZ5"/>
<proteinExistence type="predicted"/>
<dbReference type="EMBL" id="FOOK01000033">
    <property type="protein sequence ID" value="SFG42578.1"/>
    <property type="molecule type" value="Genomic_DNA"/>
</dbReference>
<organism evidence="1 2">
    <name type="scientific">Planifilum fulgidum</name>
    <dbReference type="NCBI Taxonomy" id="201973"/>
    <lineage>
        <taxon>Bacteria</taxon>
        <taxon>Bacillati</taxon>
        <taxon>Bacillota</taxon>
        <taxon>Bacilli</taxon>
        <taxon>Bacillales</taxon>
        <taxon>Thermoactinomycetaceae</taxon>
        <taxon>Planifilum</taxon>
    </lineage>
</organism>
<keyword evidence="2" id="KW-1185">Reference proteome</keyword>
<dbReference type="OrthoDB" id="2967500at2"/>